<organism evidence="1 2">
    <name type="scientific">Deinococcus indicus</name>
    <dbReference type="NCBI Taxonomy" id="223556"/>
    <lineage>
        <taxon>Bacteria</taxon>
        <taxon>Thermotogati</taxon>
        <taxon>Deinococcota</taxon>
        <taxon>Deinococci</taxon>
        <taxon>Deinococcales</taxon>
        <taxon>Deinococcaceae</taxon>
        <taxon>Deinococcus</taxon>
    </lineage>
</organism>
<protein>
    <submittedName>
        <fullName evidence="1">Uncharacterized protein</fullName>
    </submittedName>
</protein>
<evidence type="ECO:0000313" key="1">
    <source>
        <dbReference type="EMBL" id="OWL99024.1"/>
    </source>
</evidence>
<accession>A0A246BTK9</accession>
<dbReference type="EMBL" id="NHMK01000003">
    <property type="protein sequence ID" value="OWL99024.1"/>
    <property type="molecule type" value="Genomic_DNA"/>
</dbReference>
<gene>
    <name evidence="1" type="ORF">CBQ26_00765</name>
</gene>
<dbReference type="Proteomes" id="UP000197208">
    <property type="component" value="Unassembled WGS sequence"/>
</dbReference>
<dbReference type="AlphaFoldDB" id="A0A246BTK9"/>
<reference evidence="1 2" key="1">
    <citation type="submission" date="2017-05" db="EMBL/GenBank/DDBJ databases">
        <title>De novo genome assembly of Deniococcus indicus strain DR1.</title>
        <authorList>
            <person name="Chauhan D."/>
            <person name="Yennamalli R.M."/>
            <person name="Priyadarshini R."/>
        </authorList>
    </citation>
    <scope>NUCLEOTIDE SEQUENCE [LARGE SCALE GENOMIC DNA]</scope>
    <source>
        <strain evidence="1 2">DR1</strain>
    </source>
</reference>
<sequence length="208" mass="22133">MENSGTQGWAILALEPIPLADLQARPARDPEGLKVLRALMQASSAKRLGHLREQLALPGTHRHLLPRLTDAELDRAAKAASHDAARIPGGMPNAGYYALDRLLGKAFTAEMLSGQRPQAPQLALGHAYDVKNEGARPAPVQADAPVDAAIEAEGALAAGKIWRHKASGTLVRIERIDGPTVYLDSGDRLSIAKFSTSHVKHTAQQAAS</sequence>
<name>A0A246BTK9_9DEIO</name>
<proteinExistence type="predicted"/>
<evidence type="ECO:0000313" key="2">
    <source>
        <dbReference type="Proteomes" id="UP000197208"/>
    </source>
</evidence>
<comment type="caution">
    <text evidence="1">The sequence shown here is derived from an EMBL/GenBank/DDBJ whole genome shotgun (WGS) entry which is preliminary data.</text>
</comment>
<keyword evidence="2" id="KW-1185">Reference proteome</keyword>